<evidence type="ECO:0000259" key="3">
    <source>
        <dbReference type="Pfam" id="PF00085"/>
    </source>
</evidence>
<protein>
    <recommendedName>
        <fullName evidence="3">Thioredoxin domain-containing protein</fullName>
    </recommendedName>
</protein>
<evidence type="ECO:0000313" key="5">
    <source>
        <dbReference type="Proteomes" id="UP001434883"/>
    </source>
</evidence>
<evidence type="ECO:0000313" key="4">
    <source>
        <dbReference type="EMBL" id="MEQ2191941.1"/>
    </source>
</evidence>
<dbReference type="InterPro" id="IPR051063">
    <property type="entry name" value="PDI"/>
</dbReference>
<dbReference type="Proteomes" id="UP001434883">
    <property type="component" value="Unassembled WGS sequence"/>
</dbReference>
<dbReference type="InterPro" id="IPR036249">
    <property type="entry name" value="Thioredoxin-like_sf"/>
</dbReference>
<dbReference type="EMBL" id="JAHRIN010001502">
    <property type="protein sequence ID" value="MEQ2191941.1"/>
    <property type="molecule type" value="Genomic_DNA"/>
</dbReference>
<dbReference type="InterPro" id="IPR017937">
    <property type="entry name" value="Thioredoxin_CS"/>
</dbReference>
<evidence type="ECO:0000256" key="1">
    <source>
        <dbReference type="ARBA" id="ARBA00006347"/>
    </source>
</evidence>
<dbReference type="PROSITE" id="PS00194">
    <property type="entry name" value="THIOREDOXIN_1"/>
    <property type="match status" value="1"/>
</dbReference>
<dbReference type="InterPro" id="IPR013766">
    <property type="entry name" value="Thioredoxin_domain"/>
</dbReference>
<accession>A0ABV0Q834</accession>
<reference evidence="4 5" key="1">
    <citation type="submission" date="2021-06" db="EMBL/GenBank/DDBJ databases">
        <authorList>
            <person name="Palmer J.M."/>
        </authorList>
    </citation>
    <scope>NUCLEOTIDE SEQUENCE [LARGE SCALE GENOMIC DNA]</scope>
    <source>
        <strain evidence="4 5">XC_2019</strain>
        <tissue evidence="4">Muscle</tissue>
    </source>
</reference>
<evidence type="ECO:0000256" key="2">
    <source>
        <dbReference type="ARBA" id="ARBA00022729"/>
    </source>
</evidence>
<dbReference type="Gene3D" id="3.40.30.10">
    <property type="entry name" value="Glutaredoxin"/>
    <property type="match status" value="1"/>
</dbReference>
<feature type="domain" description="Thioredoxin" evidence="3">
    <location>
        <begin position="3"/>
        <end position="86"/>
    </location>
</feature>
<sequence>MYELTATNFKEHISKGAHFIKFFAPWCGHCKAMAPTWEQLASTFEHADDVKIGKVRGYPTLIIFRAGVQGDEHHGGRDLESLHSFVMRQARDEL</sequence>
<dbReference type="PANTHER" id="PTHR45672:SF3">
    <property type="entry name" value="THIOREDOXIN DOMAIN-CONTAINING PROTEIN 5"/>
    <property type="match status" value="1"/>
</dbReference>
<name>A0ABV0Q834_9TELE</name>
<dbReference type="PANTHER" id="PTHR45672">
    <property type="entry name" value="PROTEIN DISULFIDE-ISOMERASE C17H9.14C-RELATED"/>
    <property type="match status" value="1"/>
</dbReference>
<organism evidence="4 5">
    <name type="scientific">Xenoophorus captivus</name>
    <dbReference type="NCBI Taxonomy" id="1517983"/>
    <lineage>
        <taxon>Eukaryota</taxon>
        <taxon>Metazoa</taxon>
        <taxon>Chordata</taxon>
        <taxon>Craniata</taxon>
        <taxon>Vertebrata</taxon>
        <taxon>Euteleostomi</taxon>
        <taxon>Actinopterygii</taxon>
        <taxon>Neopterygii</taxon>
        <taxon>Teleostei</taxon>
        <taxon>Neoteleostei</taxon>
        <taxon>Acanthomorphata</taxon>
        <taxon>Ovalentaria</taxon>
        <taxon>Atherinomorphae</taxon>
        <taxon>Cyprinodontiformes</taxon>
        <taxon>Goodeidae</taxon>
        <taxon>Xenoophorus</taxon>
    </lineage>
</organism>
<gene>
    <name evidence="4" type="ORF">XENOCAPTIV_004708</name>
</gene>
<proteinExistence type="inferred from homology"/>
<keyword evidence="2" id="KW-0732">Signal</keyword>
<keyword evidence="5" id="KW-1185">Reference proteome</keyword>
<comment type="caution">
    <text evidence="4">The sequence shown here is derived from an EMBL/GenBank/DDBJ whole genome shotgun (WGS) entry which is preliminary data.</text>
</comment>
<comment type="similarity">
    <text evidence="1">Belongs to the protein disulfide isomerase family.</text>
</comment>
<dbReference type="SUPFAM" id="SSF52833">
    <property type="entry name" value="Thioredoxin-like"/>
    <property type="match status" value="1"/>
</dbReference>
<dbReference type="Pfam" id="PF00085">
    <property type="entry name" value="Thioredoxin"/>
    <property type="match status" value="1"/>
</dbReference>